<gene>
    <name evidence="2" type="ORF">F3087_30705</name>
</gene>
<feature type="signal peptide" evidence="1">
    <location>
        <begin position="1"/>
        <end position="29"/>
    </location>
</feature>
<accession>A0A5N0E9R6</accession>
<feature type="chain" id="PRO_5038690550" description="DUF4352 domain-containing protein" evidence="1">
    <location>
        <begin position="30"/>
        <end position="154"/>
    </location>
</feature>
<evidence type="ECO:0000256" key="1">
    <source>
        <dbReference type="SAM" id="SignalP"/>
    </source>
</evidence>
<dbReference type="Proteomes" id="UP000323876">
    <property type="component" value="Unassembled WGS sequence"/>
</dbReference>
<reference evidence="2 3" key="1">
    <citation type="submission" date="2019-09" db="EMBL/GenBank/DDBJ databases">
        <authorList>
            <person name="Wang X."/>
        </authorList>
    </citation>
    <scope>NUCLEOTIDE SEQUENCE [LARGE SCALE GENOMIC DNA]</scope>
    <source>
        <strain evidence="2 3">CICC 11023</strain>
    </source>
</reference>
<protein>
    <recommendedName>
        <fullName evidence="4">DUF4352 domain-containing protein</fullName>
    </recommendedName>
</protein>
<dbReference type="EMBL" id="VXLC01000016">
    <property type="protein sequence ID" value="KAA8885199.1"/>
    <property type="molecule type" value="Genomic_DNA"/>
</dbReference>
<organism evidence="2 3">
    <name type="scientific">Nocardia colli</name>
    <dbReference type="NCBI Taxonomy" id="2545717"/>
    <lineage>
        <taxon>Bacteria</taxon>
        <taxon>Bacillati</taxon>
        <taxon>Actinomycetota</taxon>
        <taxon>Actinomycetes</taxon>
        <taxon>Mycobacteriales</taxon>
        <taxon>Nocardiaceae</taxon>
        <taxon>Nocardia</taxon>
    </lineage>
</organism>
<name>A0A5N0E9R6_9NOCA</name>
<evidence type="ECO:0000313" key="2">
    <source>
        <dbReference type="EMBL" id="KAA8885199.1"/>
    </source>
</evidence>
<keyword evidence="1" id="KW-0732">Signal</keyword>
<evidence type="ECO:0000313" key="3">
    <source>
        <dbReference type="Proteomes" id="UP000323876"/>
    </source>
</evidence>
<evidence type="ECO:0008006" key="4">
    <source>
        <dbReference type="Google" id="ProtNLM"/>
    </source>
</evidence>
<sequence length="154" mass="16008">MQIGSFSRVVSCVIASAAPLLVLAPAAVAQPGSPYSCSGLFLTSDGSAEVESCIYAENGVPRAFGGLNIKNDSINEKNCTMVVTVVDKDALANGGTNEQVATSGPFPCFNGRYPSPPLTVDAVFAKPGHRYVSFTAVTKNGQTFSPVYSPELVL</sequence>
<comment type="caution">
    <text evidence="2">The sequence shown here is derived from an EMBL/GenBank/DDBJ whole genome shotgun (WGS) entry which is preliminary data.</text>
</comment>
<proteinExistence type="predicted"/>
<keyword evidence="3" id="KW-1185">Reference proteome</keyword>
<dbReference type="AlphaFoldDB" id="A0A5N0E9R6"/>